<dbReference type="EMBL" id="NKHG01000066">
    <property type="protein sequence ID" value="PCK21234.1"/>
    <property type="molecule type" value="Genomic_DNA"/>
</dbReference>
<evidence type="ECO:0000313" key="6">
    <source>
        <dbReference type="EMBL" id="PCK21234.1"/>
    </source>
</evidence>
<keyword evidence="3" id="KW-0067">ATP-binding</keyword>
<comment type="caution">
    <text evidence="6">The sequence shown here is derived from an EMBL/GenBank/DDBJ whole genome shotgun (WGS) entry which is preliminary data.</text>
</comment>
<dbReference type="InterPro" id="IPR025110">
    <property type="entry name" value="AMP-bd_C"/>
</dbReference>
<comment type="similarity">
    <text evidence="1">Belongs to the ATP-dependent AMP-binding enzyme family.</text>
</comment>
<protein>
    <submittedName>
        <fullName evidence="6">AMP-binding protein</fullName>
    </submittedName>
</protein>
<dbReference type="Proteomes" id="UP000228754">
    <property type="component" value="Unassembled WGS sequence"/>
</dbReference>
<dbReference type="GO" id="GO:0031956">
    <property type="term" value="F:medium-chain fatty acid-CoA ligase activity"/>
    <property type="evidence" value="ECO:0007669"/>
    <property type="project" value="TreeGrafter"/>
</dbReference>
<keyword evidence="3" id="KW-0547">Nucleotide-binding</keyword>
<evidence type="ECO:0000256" key="3">
    <source>
        <dbReference type="ARBA" id="ARBA00022840"/>
    </source>
</evidence>
<dbReference type="PANTHER" id="PTHR43201:SF5">
    <property type="entry name" value="MEDIUM-CHAIN ACYL-COA LIGASE ACSF2, MITOCHONDRIAL"/>
    <property type="match status" value="1"/>
</dbReference>
<keyword evidence="2" id="KW-0436">Ligase</keyword>
<evidence type="ECO:0000256" key="2">
    <source>
        <dbReference type="ARBA" id="ARBA00022598"/>
    </source>
</evidence>
<dbReference type="FunFam" id="3.30.300.30:FF:000008">
    <property type="entry name" value="2,3-dihydroxybenzoate-AMP ligase"/>
    <property type="match status" value="1"/>
</dbReference>
<dbReference type="PROSITE" id="PS00455">
    <property type="entry name" value="AMP_BINDING"/>
    <property type="match status" value="1"/>
</dbReference>
<feature type="domain" description="AMP-dependent synthetase/ligase" evidence="4">
    <location>
        <begin position="14"/>
        <end position="404"/>
    </location>
</feature>
<reference evidence="6 7" key="1">
    <citation type="submission" date="2017-06" db="EMBL/GenBank/DDBJ databases">
        <title>Draft Genome Sequence of Bacillus sp Strain 36R Isolated from saline sediment at Atanasia, Sonora, Mexico.</title>
        <authorList>
            <person name="Sanchez Diaz R."/>
            <person name="Quiroz Macias M.E."/>
            <person name="Ibarra Gamez J.C."/>
            <person name="Enciso Ibarra J."/>
            <person name="Gomez Gil B."/>
            <person name="Galaviz Silva L."/>
        </authorList>
    </citation>
    <scope>NUCLEOTIDE SEQUENCE [LARGE SCALE GENOMIC DNA]</scope>
    <source>
        <strain evidence="6 7">36R_ATNSAL</strain>
    </source>
</reference>
<proteinExistence type="inferred from homology"/>
<dbReference type="PANTHER" id="PTHR43201">
    <property type="entry name" value="ACYL-COA SYNTHETASE"/>
    <property type="match status" value="1"/>
</dbReference>
<feature type="domain" description="AMP-binding enzyme C-terminal" evidence="5">
    <location>
        <begin position="455"/>
        <end position="530"/>
    </location>
</feature>
<dbReference type="SUPFAM" id="SSF56801">
    <property type="entry name" value="Acetyl-CoA synthetase-like"/>
    <property type="match status" value="1"/>
</dbReference>
<dbReference type="InterPro" id="IPR020845">
    <property type="entry name" value="AMP-binding_CS"/>
</dbReference>
<organism evidence="6 7">
    <name type="scientific">Bacillus pumilus</name>
    <name type="common">Bacillus mesentericus</name>
    <dbReference type="NCBI Taxonomy" id="1408"/>
    <lineage>
        <taxon>Bacteria</taxon>
        <taxon>Bacillati</taxon>
        <taxon>Bacillota</taxon>
        <taxon>Bacilli</taxon>
        <taxon>Bacillales</taxon>
        <taxon>Bacillaceae</taxon>
        <taxon>Bacillus</taxon>
    </lineage>
</organism>
<dbReference type="Pfam" id="PF13193">
    <property type="entry name" value="AMP-binding_C"/>
    <property type="match status" value="1"/>
</dbReference>
<gene>
    <name evidence="6" type="ORF">CEY02_09180</name>
</gene>
<evidence type="ECO:0000256" key="1">
    <source>
        <dbReference type="ARBA" id="ARBA00006432"/>
    </source>
</evidence>
<dbReference type="Pfam" id="PF00501">
    <property type="entry name" value="AMP-binding"/>
    <property type="match status" value="1"/>
</dbReference>
<evidence type="ECO:0000259" key="5">
    <source>
        <dbReference type="Pfam" id="PF13193"/>
    </source>
</evidence>
<evidence type="ECO:0000313" key="7">
    <source>
        <dbReference type="Proteomes" id="UP000228754"/>
    </source>
</evidence>
<accession>A0A2A5IV31</accession>
<name>A0A2A5IV31_BACPU</name>
<dbReference type="AlphaFoldDB" id="A0A2A5IV31"/>
<dbReference type="OrthoDB" id="9803968at2"/>
<dbReference type="InterPro" id="IPR000873">
    <property type="entry name" value="AMP-dep_synth/lig_dom"/>
</dbReference>
<dbReference type="GO" id="GO:0005524">
    <property type="term" value="F:ATP binding"/>
    <property type="evidence" value="ECO:0007669"/>
    <property type="project" value="UniProtKB-KW"/>
</dbReference>
<dbReference type="GO" id="GO:0006631">
    <property type="term" value="P:fatty acid metabolic process"/>
    <property type="evidence" value="ECO:0007669"/>
    <property type="project" value="TreeGrafter"/>
</dbReference>
<dbReference type="Gene3D" id="3.40.50.980">
    <property type="match status" value="2"/>
</dbReference>
<dbReference type="InterPro" id="IPR045851">
    <property type="entry name" value="AMP-bd_C_sf"/>
</dbReference>
<sequence length="546" mass="61222">MMSIQSQTIGSLLREKKEQHPAHEAIVYPERSLRYSYEAFYKEVKETGKGLMALGVQKGDHIAIMAPNVPEWLILQFASASIGAVLVTVNTNFQSQELAYLLKHSDSKILFIVDGFKETSYVNMLEELIPELQTARPGELTSASFPYLKSCVYIGQNNVPNGMSSWGSIQTAAKRTEDNEWEKRMNELAPDDVINMQYTSGTTGYPKGVMLSHTNIVCNASQIADCMKLTRKDRMCIPVPFFHCFGSVLGVLACFTKGGTIIPVESFHPERVLHTVEKEKCTVLHGVPTMFIAELDHPNFPHSDLSTLRTGIMAGSLCPSHVMKAVIEKMGLRELTIAYGQTESSPVITQTRTDDSFERRVQTVGRALPHIEVKIVAPGTPDEVPRGEQGELCTRGYHVMKGYYKNEEATNEVIDEDGWLHTGDLAEMDHDGYVKITGRLKDMIIRGGENIYPKEIEDVLYTHPAILDAQVVGIPDETYGEEAAAFIRLKQGRTVTIDTLTSYCQKQMARYKIPKYFFITEEYPMTASGKIQKFRLKKQALDLIKE</sequence>
<dbReference type="FunFam" id="3.40.50.12780:FF:000003">
    <property type="entry name" value="Long-chain-fatty-acid--CoA ligase FadD"/>
    <property type="match status" value="1"/>
</dbReference>
<dbReference type="CDD" id="cd05917">
    <property type="entry name" value="FACL_like_2"/>
    <property type="match status" value="1"/>
</dbReference>
<dbReference type="Gene3D" id="3.30.300.30">
    <property type="match status" value="1"/>
</dbReference>
<dbReference type="Gene3D" id="2.30.38.10">
    <property type="entry name" value="Luciferase, Domain 3"/>
    <property type="match status" value="1"/>
</dbReference>
<evidence type="ECO:0000259" key="4">
    <source>
        <dbReference type="Pfam" id="PF00501"/>
    </source>
</evidence>